<dbReference type="EMBL" id="CP056775">
    <property type="protein sequence ID" value="QRQ99694.1"/>
    <property type="molecule type" value="Genomic_DNA"/>
</dbReference>
<evidence type="ECO:0008006" key="3">
    <source>
        <dbReference type="Google" id="ProtNLM"/>
    </source>
</evidence>
<reference evidence="1 2" key="1">
    <citation type="submission" date="2020-06" db="EMBL/GenBank/DDBJ databases">
        <title>Dyadobacter sandarakinus sp. nov., isolated from the soil of the Arctic Yellow River Station.</title>
        <authorList>
            <person name="Zhang Y."/>
            <person name="Peng F."/>
        </authorList>
    </citation>
    <scope>NUCLEOTIDE SEQUENCE [LARGE SCALE GENOMIC DNA]</scope>
    <source>
        <strain evidence="1 2">Q3-56</strain>
    </source>
</reference>
<sequence>MHPHIFIDKSISVKPGGVVKTGYVKTENVVLLCKDPMSKGDISEKYELVKQNAPNQIFPCPIGHFREDGRFVILDGRHTFIALVMNGFESILVSWIDNEK</sequence>
<organism evidence="1 2">
    <name type="scientific">Dyadobacter sandarakinus</name>
    <dbReference type="NCBI Taxonomy" id="2747268"/>
    <lineage>
        <taxon>Bacteria</taxon>
        <taxon>Pseudomonadati</taxon>
        <taxon>Bacteroidota</taxon>
        <taxon>Cytophagia</taxon>
        <taxon>Cytophagales</taxon>
        <taxon>Spirosomataceae</taxon>
        <taxon>Dyadobacter</taxon>
    </lineage>
</organism>
<keyword evidence="2" id="KW-1185">Reference proteome</keyword>
<protein>
    <recommendedName>
        <fullName evidence="3">ParB/Sulfiredoxin domain-containing protein</fullName>
    </recommendedName>
</protein>
<dbReference type="Proteomes" id="UP000612680">
    <property type="component" value="Chromosome"/>
</dbReference>
<dbReference type="RefSeq" id="WP_204660456.1">
    <property type="nucleotide sequence ID" value="NZ_CP056775.1"/>
</dbReference>
<evidence type="ECO:0000313" key="2">
    <source>
        <dbReference type="Proteomes" id="UP000612680"/>
    </source>
</evidence>
<proteinExistence type="predicted"/>
<evidence type="ECO:0000313" key="1">
    <source>
        <dbReference type="EMBL" id="QRQ99694.1"/>
    </source>
</evidence>
<accession>A0ABX7I1P7</accession>
<name>A0ABX7I1P7_9BACT</name>
<gene>
    <name evidence="1" type="ORF">HWI92_01575</name>
</gene>